<sequence>MRPKRMFLQQYWKNNDGSDIGHIVYTDEEETEAALNFLKNREASREEPFTDVVSKAKKKNLQKGFLVRNTRSRCRMPD</sequence>
<accession>A0A392RZ93</accession>
<keyword evidence="2" id="KW-1185">Reference proteome</keyword>
<protein>
    <submittedName>
        <fullName evidence="1">Uncharacterized protein</fullName>
    </submittedName>
</protein>
<dbReference type="Proteomes" id="UP000265520">
    <property type="component" value="Unassembled WGS sequence"/>
</dbReference>
<dbReference type="AlphaFoldDB" id="A0A392RZ93"/>
<proteinExistence type="predicted"/>
<evidence type="ECO:0000313" key="2">
    <source>
        <dbReference type="Proteomes" id="UP000265520"/>
    </source>
</evidence>
<name>A0A392RZ93_9FABA</name>
<dbReference type="EMBL" id="LXQA010295425">
    <property type="protein sequence ID" value="MCI41719.1"/>
    <property type="molecule type" value="Genomic_DNA"/>
</dbReference>
<organism evidence="1 2">
    <name type="scientific">Trifolium medium</name>
    <dbReference type="NCBI Taxonomy" id="97028"/>
    <lineage>
        <taxon>Eukaryota</taxon>
        <taxon>Viridiplantae</taxon>
        <taxon>Streptophyta</taxon>
        <taxon>Embryophyta</taxon>
        <taxon>Tracheophyta</taxon>
        <taxon>Spermatophyta</taxon>
        <taxon>Magnoliopsida</taxon>
        <taxon>eudicotyledons</taxon>
        <taxon>Gunneridae</taxon>
        <taxon>Pentapetalae</taxon>
        <taxon>rosids</taxon>
        <taxon>fabids</taxon>
        <taxon>Fabales</taxon>
        <taxon>Fabaceae</taxon>
        <taxon>Papilionoideae</taxon>
        <taxon>50 kb inversion clade</taxon>
        <taxon>NPAAA clade</taxon>
        <taxon>Hologalegina</taxon>
        <taxon>IRL clade</taxon>
        <taxon>Trifolieae</taxon>
        <taxon>Trifolium</taxon>
    </lineage>
</organism>
<comment type="caution">
    <text evidence="1">The sequence shown here is derived from an EMBL/GenBank/DDBJ whole genome shotgun (WGS) entry which is preliminary data.</text>
</comment>
<evidence type="ECO:0000313" key="1">
    <source>
        <dbReference type="EMBL" id="MCI41719.1"/>
    </source>
</evidence>
<reference evidence="1 2" key="1">
    <citation type="journal article" date="2018" name="Front. Plant Sci.">
        <title>Red Clover (Trifolium pratense) and Zigzag Clover (T. medium) - A Picture of Genomic Similarities and Differences.</title>
        <authorList>
            <person name="Dluhosova J."/>
            <person name="Istvanek J."/>
            <person name="Nedelnik J."/>
            <person name="Repkova J."/>
        </authorList>
    </citation>
    <scope>NUCLEOTIDE SEQUENCE [LARGE SCALE GENOMIC DNA]</scope>
    <source>
        <strain evidence="2">cv. 10/8</strain>
        <tissue evidence="1">Leaf</tissue>
    </source>
</reference>